<evidence type="ECO:0000256" key="3">
    <source>
        <dbReference type="ARBA" id="ARBA00023125"/>
    </source>
</evidence>
<dbReference type="GO" id="GO:0003677">
    <property type="term" value="F:DNA binding"/>
    <property type="evidence" value="ECO:0007669"/>
    <property type="project" value="UniProtKB-KW"/>
</dbReference>
<organism evidence="6 7">
    <name type="scientific">Aquabacterium lacunae</name>
    <dbReference type="NCBI Taxonomy" id="2528630"/>
    <lineage>
        <taxon>Bacteria</taxon>
        <taxon>Pseudomonadati</taxon>
        <taxon>Pseudomonadota</taxon>
        <taxon>Betaproteobacteria</taxon>
        <taxon>Burkholderiales</taxon>
        <taxon>Aquabacterium</taxon>
    </lineage>
</organism>
<dbReference type="GO" id="GO:0015074">
    <property type="term" value="P:DNA integration"/>
    <property type="evidence" value="ECO:0007669"/>
    <property type="project" value="UniProtKB-KW"/>
</dbReference>
<keyword evidence="7" id="KW-1185">Reference proteome</keyword>
<dbReference type="InterPro" id="IPR013762">
    <property type="entry name" value="Integrase-like_cat_sf"/>
</dbReference>
<dbReference type="CDD" id="cd00796">
    <property type="entry name" value="INT_Rci_Hp1_C"/>
    <property type="match status" value="1"/>
</dbReference>
<comment type="caution">
    <text evidence="6">The sequence shown here is derived from an EMBL/GenBank/DDBJ whole genome shotgun (WGS) entry which is preliminary data.</text>
</comment>
<evidence type="ECO:0000259" key="5">
    <source>
        <dbReference type="PROSITE" id="PS51898"/>
    </source>
</evidence>
<accession>A0A4Q9H6A9</accession>
<dbReference type="Gene3D" id="1.10.443.10">
    <property type="entry name" value="Intergrase catalytic core"/>
    <property type="match status" value="1"/>
</dbReference>
<keyword evidence="4" id="KW-0233">DNA recombination</keyword>
<dbReference type="Proteomes" id="UP000292120">
    <property type="component" value="Unassembled WGS sequence"/>
</dbReference>
<evidence type="ECO:0000313" key="6">
    <source>
        <dbReference type="EMBL" id="TBO34437.1"/>
    </source>
</evidence>
<dbReference type="GO" id="GO:0006310">
    <property type="term" value="P:DNA recombination"/>
    <property type="evidence" value="ECO:0007669"/>
    <property type="project" value="UniProtKB-KW"/>
</dbReference>
<proteinExistence type="inferred from homology"/>
<evidence type="ECO:0000313" key="7">
    <source>
        <dbReference type="Proteomes" id="UP000292120"/>
    </source>
</evidence>
<gene>
    <name evidence="6" type="ORF">EYS42_03220</name>
</gene>
<evidence type="ECO:0000256" key="2">
    <source>
        <dbReference type="ARBA" id="ARBA00022908"/>
    </source>
</evidence>
<evidence type="ECO:0000256" key="1">
    <source>
        <dbReference type="ARBA" id="ARBA00008857"/>
    </source>
</evidence>
<comment type="similarity">
    <text evidence="1">Belongs to the 'phage' integrase family.</text>
</comment>
<keyword evidence="2" id="KW-0229">DNA integration</keyword>
<feature type="domain" description="Tyr recombinase" evidence="5">
    <location>
        <begin position="228"/>
        <end position="404"/>
    </location>
</feature>
<dbReference type="RefSeq" id="WP_130966387.1">
    <property type="nucleotide sequence ID" value="NZ_SIXI01000001.1"/>
</dbReference>
<dbReference type="InterPro" id="IPR002104">
    <property type="entry name" value="Integrase_catalytic"/>
</dbReference>
<dbReference type="SUPFAM" id="SSF56349">
    <property type="entry name" value="DNA breaking-rejoining enzymes"/>
    <property type="match status" value="1"/>
</dbReference>
<name>A0A4Q9H6A9_9BURK</name>
<dbReference type="InterPro" id="IPR011010">
    <property type="entry name" value="DNA_brk_join_enz"/>
</dbReference>
<protein>
    <submittedName>
        <fullName evidence="6">Site-specific integrase</fullName>
    </submittedName>
</protein>
<dbReference type="InterPro" id="IPR010998">
    <property type="entry name" value="Integrase_recombinase_N"/>
</dbReference>
<dbReference type="PROSITE" id="PS51898">
    <property type="entry name" value="TYR_RECOMBINASE"/>
    <property type="match status" value="1"/>
</dbReference>
<dbReference type="PANTHER" id="PTHR30349:SF41">
    <property type="entry name" value="INTEGRASE_RECOMBINASE PROTEIN MJ0367-RELATED"/>
    <property type="match status" value="1"/>
</dbReference>
<evidence type="ECO:0000256" key="4">
    <source>
        <dbReference type="ARBA" id="ARBA00023172"/>
    </source>
</evidence>
<dbReference type="OrthoDB" id="662444at2"/>
<reference evidence="6 7" key="1">
    <citation type="submission" date="2019-02" db="EMBL/GenBank/DDBJ databases">
        <title>Aquabacterium sp. strain KMB7.</title>
        <authorList>
            <person name="Chen W.-M."/>
        </authorList>
    </citation>
    <scope>NUCLEOTIDE SEQUENCE [LARGE SCALE GENOMIC DNA]</scope>
    <source>
        <strain evidence="6 7">KMB7</strain>
    </source>
</reference>
<dbReference type="InterPro" id="IPR050090">
    <property type="entry name" value="Tyrosine_recombinase_XerCD"/>
</dbReference>
<dbReference type="EMBL" id="SIXI01000001">
    <property type="protein sequence ID" value="TBO34437.1"/>
    <property type="molecule type" value="Genomic_DNA"/>
</dbReference>
<dbReference type="AlphaFoldDB" id="A0A4Q9H6A9"/>
<sequence>MAKPYLEPRTQAWSFRLRIRGEDIYRTGFKSEALARKALLELTQCLKAPGRPALAGPWKTTLAQALLDYACERLPSLKSGEQEARRINRFLRHANTPLLALQPVTPNACDARSNESQSVYWRVACVPPDPERRIPNGLHKHRQAQQQNSAASELLRAQLANSKVADITSHTIQQLIDAVVSEGASASTVRLEHAILRQFFNYARDTWHWKFEVGNPATGRKLPTVDNARDRVLTNKEWHRLCEALKATRNPYVPLALGLLLESAMRCSEALVRIAWKDFDESQCLLHLRAAKAGKRSVPLSPGAMVVMRQLWHHARAVGPVSPDSPVFNLSYEALKAAWQRACERADVHGVRLHDLRHTSATRFALELHGNMPALKVITGHKTDSQLLRYVNINAGDVSRLLHRRPLDHDDAPAGLRVIRAEQVWTLPNAPAPELDDLPSNVIALASRQRR</sequence>
<dbReference type="Gene3D" id="1.10.150.130">
    <property type="match status" value="1"/>
</dbReference>
<dbReference type="Pfam" id="PF00589">
    <property type="entry name" value="Phage_integrase"/>
    <property type="match status" value="1"/>
</dbReference>
<dbReference type="PANTHER" id="PTHR30349">
    <property type="entry name" value="PHAGE INTEGRASE-RELATED"/>
    <property type="match status" value="1"/>
</dbReference>
<keyword evidence="3" id="KW-0238">DNA-binding</keyword>